<dbReference type="PANTHER" id="PTHR10515">
    <property type="entry name" value="THYMIDINE PHOSPHORYLASE"/>
    <property type="match status" value="1"/>
</dbReference>
<dbReference type="InterPro" id="IPR017459">
    <property type="entry name" value="Glycosyl_Trfase_fam3_N_dom"/>
</dbReference>
<dbReference type="PIRSF" id="PIRSF000478">
    <property type="entry name" value="TP_PyNP"/>
    <property type="match status" value="1"/>
</dbReference>
<dbReference type="EC" id="2.4.2.4" evidence="3"/>
<comment type="catalytic activity">
    <reaction evidence="6">
        <text>thymidine + phosphate = 2-deoxy-alpha-D-ribose 1-phosphate + thymine</text>
        <dbReference type="Rhea" id="RHEA:16037"/>
        <dbReference type="ChEBI" id="CHEBI:17748"/>
        <dbReference type="ChEBI" id="CHEBI:17821"/>
        <dbReference type="ChEBI" id="CHEBI:43474"/>
        <dbReference type="ChEBI" id="CHEBI:57259"/>
        <dbReference type="EC" id="2.4.2.4"/>
    </reaction>
</comment>
<protein>
    <recommendedName>
        <fullName evidence="3">thymidine phosphorylase</fullName>
        <ecNumber evidence="3">2.4.2.4</ecNumber>
    </recommendedName>
</protein>
<dbReference type="GO" id="GO:0004645">
    <property type="term" value="F:1,4-alpha-oligoglucan phosphorylase activity"/>
    <property type="evidence" value="ECO:0007669"/>
    <property type="project" value="InterPro"/>
</dbReference>
<evidence type="ECO:0000256" key="3">
    <source>
        <dbReference type="ARBA" id="ARBA00011892"/>
    </source>
</evidence>
<evidence type="ECO:0000313" key="8">
    <source>
        <dbReference type="EMBL" id="QDU83048.1"/>
    </source>
</evidence>
<reference evidence="8 9" key="1">
    <citation type="submission" date="2019-02" db="EMBL/GenBank/DDBJ databases">
        <title>Deep-cultivation of Planctomycetes and their phenomic and genomic characterization uncovers novel biology.</title>
        <authorList>
            <person name="Wiegand S."/>
            <person name="Jogler M."/>
            <person name="Boedeker C."/>
            <person name="Pinto D."/>
            <person name="Vollmers J."/>
            <person name="Rivas-Marin E."/>
            <person name="Kohn T."/>
            <person name="Peeters S.H."/>
            <person name="Heuer A."/>
            <person name="Rast P."/>
            <person name="Oberbeckmann S."/>
            <person name="Bunk B."/>
            <person name="Jeske O."/>
            <person name="Meyerdierks A."/>
            <person name="Storesund J.E."/>
            <person name="Kallscheuer N."/>
            <person name="Luecker S."/>
            <person name="Lage O.M."/>
            <person name="Pohl T."/>
            <person name="Merkel B.J."/>
            <person name="Hornburger P."/>
            <person name="Mueller R.-W."/>
            <person name="Bruemmer F."/>
            <person name="Labrenz M."/>
            <person name="Spormann A.M."/>
            <person name="Op den Camp H."/>
            <person name="Overmann J."/>
            <person name="Amann R."/>
            <person name="Jetten M.S.M."/>
            <person name="Mascher T."/>
            <person name="Medema M.H."/>
            <person name="Devos D.P."/>
            <person name="Kaster A.-K."/>
            <person name="Ovreas L."/>
            <person name="Rohde M."/>
            <person name="Galperin M.Y."/>
            <person name="Jogler C."/>
        </authorList>
    </citation>
    <scope>NUCLEOTIDE SEQUENCE [LARGE SCALE GENOMIC DNA]</scope>
    <source>
        <strain evidence="8 9">Pla163</strain>
    </source>
</reference>
<dbReference type="Pfam" id="PF00591">
    <property type="entry name" value="Glycos_transf_3"/>
    <property type="match status" value="1"/>
</dbReference>
<dbReference type="InterPro" id="IPR035902">
    <property type="entry name" value="Nuc_phospho_transferase"/>
</dbReference>
<evidence type="ECO:0000256" key="1">
    <source>
        <dbReference type="ARBA" id="ARBA00006915"/>
    </source>
</evidence>
<dbReference type="SUPFAM" id="SSF47648">
    <property type="entry name" value="Nucleoside phosphorylase/phosphoribosyltransferase N-terminal domain"/>
    <property type="match status" value="1"/>
</dbReference>
<organism evidence="8 9">
    <name type="scientific">Rohdeia mirabilis</name>
    <dbReference type="NCBI Taxonomy" id="2528008"/>
    <lineage>
        <taxon>Bacteria</taxon>
        <taxon>Pseudomonadati</taxon>
        <taxon>Planctomycetota</taxon>
        <taxon>Planctomycetia</taxon>
        <taxon>Planctomycetia incertae sedis</taxon>
        <taxon>Rohdeia</taxon>
    </lineage>
</organism>
<dbReference type="AlphaFoldDB" id="A0A518CV13"/>
<keyword evidence="9" id="KW-1185">Reference proteome</keyword>
<dbReference type="PANTHER" id="PTHR10515:SF0">
    <property type="entry name" value="THYMIDINE PHOSPHORYLASE"/>
    <property type="match status" value="1"/>
</dbReference>
<evidence type="ECO:0000256" key="2">
    <source>
        <dbReference type="ARBA" id="ARBA00011738"/>
    </source>
</evidence>
<dbReference type="GO" id="GO:0005829">
    <property type="term" value="C:cytosol"/>
    <property type="evidence" value="ECO:0007669"/>
    <property type="project" value="TreeGrafter"/>
</dbReference>
<sequence length="437" mass="46055">MSAANPLPDPRSIIETKRDGRTLSSEQIDAFFAQLADGRAEPYHATALLMAVFLNGMRPAELEHWTRAMLHSGDVLSFAGLDKPVVDKHSTGGIGDKASLPLAPLLASVGLAVPMISGRGLGHTGGTLDKLEAITGFSTAVEPAAFRPALEDVGVVFAGQTERIAPADRTLYALRDVTGLVESIPLIASSILSKKLAEGLDALVLDVKFGSGAFLPEHERGAELARTMVTLAEGFGVRTSALRTNMDRPLGLAIGHTLEVAESVACLRGGGPADLRELVLALGAELVVATDLEPDLERATARLATALDDGSALERFVRVVERQGGDPRLIEDPSRLPAAPSIHVIEATAAGHLRFDDLRAVGATVAALGGGRRKVTDRIDLCVGLEFTVAEDARVEVGQPLCLVHHAGTGLDEARALLSRAFHVADRPRNAPLVVRD</sequence>
<dbReference type="InterPro" id="IPR018090">
    <property type="entry name" value="Pyrmidine_PPas_bac/euk"/>
</dbReference>
<dbReference type="SUPFAM" id="SSF54680">
    <property type="entry name" value="Pyrimidine nucleoside phosphorylase C-terminal domain"/>
    <property type="match status" value="1"/>
</dbReference>
<dbReference type="EMBL" id="CP036290">
    <property type="protein sequence ID" value="QDU83048.1"/>
    <property type="molecule type" value="Genomic_DNA"/>
</dbReference>
<dbReference type="InterPro" id="IPR036320">
    <property type="entry name" value="Glycosyl_Trfase_fam3_N_dom_sf"/>
</dbReference>
<keyword evidence="5 8" id="KW-0808">Transferase</keyword>
<dbReference type="OrthoDB" id="9763887at2"/>
<dbReference type="Gene3D" id="3.90.1170.30">
    <property type="entry name" value="Pyrimidine nucleoside phosphorylase-like, C-terminal domain"/>
    <property type="match status" value="1"/>
</dbReference>
<feature type="domain" description="Pyrimidine nucleoside phosphorylase C-terminal" evidence="7">
    <location>
        <begin position="352"/>
        <end position="425"/>
    </location>
</feature>
<evidence type="ECO:0000256" key="4">
    <source>
        <dbReference type="ARBA" id="ARBA00022676"/>
    </source>
</evidence>
<dbReference type="FunFam" id="3.40.1030.10:FF:000003">
    <property type="entry name" value="Pyrimidine-nucleoside phosphorylase"/>
    <property type="match status" value="1"/>
</dbReference>
<dbReference type="InterPro" id="IPR000312">
    <property type="entry name" value="Glycosyl_Trfase_fam3"/>
</dbReference>
<dbReference type="RefSeq" id="WP_145182053.1">
    <property type="nucleotide sequence ID" value="NZ_CP036290.1"/>
</dbReference>
<dbReference type="InterPro" id="IPR017872">
    <property type="entry name" value="Pyrmidine_PPase_CS"/>
</dbReference>
<dbReference type="PROSITE" id="PS00647">
    <property type="entry name" value="THYMID_PHOSPHORYLASE"/>
    <property type="match status" value="1"/>
</dbReference>
<comment type="similarity">
    <text evidence="1">Belongs to the thymidine/pyrimidine-nucleoside phosphorylase family.</text>
</comment>
<dbReference type="Pfam" id="PF02885">
    <property type="entry name" value="Glycos_trans_3N"/>
    <property type="match status" value="1"/>
</dbReference>
<dbReference type="InterPro" id="IPR013102">
    <property type="entry name" value="PYNP_C"/>
</dbReference>
<dbReference type="NCBIfam" id="NF004490">
    <property type="entry name" value="PRK05820.1"/>
    <property type="match status" value="1"/>
</dbReference>
<dbReference type="SUPFAM" id="SSF52418">
    <property type="entry name" value="Nucleoside phosphorylase/phosphoribosyltransferase catalytic domain"/>
    <property type="match status" value="1"/>
</dbReference>
<dbReference type="Gene3D" id="1.20.970.10">
    <property type="entry name" value="Transferase, Pyrimidine Nucleoside Phosphorylase, Chain C"/>
    <property type="match status" value="1"/>
</dbReference>
<evidence type="ECO:0000259" key="7">
    <source>
        <dbReference type="SMART" id="SM00941"/>
    </source>
</evidence>
<keyword evidence="4 8" id="KW-0328">Glycosyltransferase</keyword>
<dbReference type="InterPro" id="IPR036566">
    <property type="entry name" value="PYNP-like_C_sf"/>
</dbReference>
<evidence type="ECO:0000256" key="6">
    <source>
        <dbReference type="ARBA" id="ARBA00048550"/>
    </source>
</evidence>
<name>A0A518CV13_9BACT</name>
<evidence type="ECO:0000313" key="9">
    <source>
        <dbReference type="Proteomes" id="UP000319342"/>
    </source>
</evidence>
<proteinExistence type="inferred from homology"/>
<dbReference type="NCBIfam" id="TIGR02644">
    <property type="entry name" value="Y_phosphoryl"/>
    <property type="match status" value="1"/>
</dbReference>
<evidence type="ECO:0000256" key="5">
    <source>
        <dbReference type="ARBA" id="ARBA00022679"/>
    </source>
</evidence>
<dbReference type="Gene3D" id="3.40.1030.10">
    <property type="entry name" value="Nucleoside phosphorylase/phosphoribosyltransferase catalytic domain"/>
    <property type="match status" value="1"/>
</dbReference>
<comment type="subunit">
    <text evidence="2">Homodimer.</text>
</comment>
<dbReference type="Pfam" id="PF07831">
    <property type="entry name" value="PYNP_C"/>
    <property type="match status" value="1"/>
</dbReference>
<gene>
    <name evidence="8" type="primary">pdp</name>
    <name evidence="8" type="ORF">Pla163_01440</name>
</gene>
<dbReference type="GO" id="GO:0006213">
    <property type="term" value="P:pyrimidine nucleoside metabolic process"/>
    <property type="evidence" value="ECO:0007669"/>
    <property type="project" value="InterPro"/>
</dbReference>
<dbReference type="GO" id="GO:0009032">
    <property type="term" value="F:thymidine phosphorylase activity"/>
    <property type="evidence" value="ECO:0007669"/>
    <property type="project" value="UniProtKB-EC"/>
</dbReference>
<dbReference type="GO" id="GO:0006206">
    <property type="term" value="P:pyrimidine nucleobase metabolic process"/>
    <property type="evidence" value="ECO:0007669"/>
    <property type="project" value="InterPro"/>
</dbReference>
<dbReference type="InterPro" id="IPR000053">
    <property type="entry name" value="Thymidine/pyrmidine_PPase"/>
</dbReference>
<dbReference type="Proteomes" id="UP000319342">
    <property type="component" value="Chromosome"/>
</dbReference>
<dbReference type="SMART" id="SM00941">
    <property type="entry name" value="PYNP_C"/>
    <property type="match status" value="1"/>
</dbReference>
<accession>A0A518CV13</accession>